<keyword evidence="3" id="KW-1185">Reference proteome</keyword>
<dbReference type="InterPro" id="IPR002575">
    <property type="entry name" value="Aminoglycoside_PTrfase"/>
</dbReference>
<dbReference type="GeneID" id="62152936"/>
<organism evidence="2 3">
    <name type="scientific">Botrytis byssoidea</name>
    <dbReference type="NCBI Taxonomy" id="139641"/>
    <lineage>
        <taxon>Eukaryota</taxon>
        <taxon>Fungi</taxon>
        <taxon>Dikarya</taxon>
        <taxon>Ascomycota</taxon>
        <taxon>Pezizomycotina</taxon>
        <taxon>Leotiomycetes</taxon>
        <taxon>Helotiales</taxon>
        <taxon>Sclerotiniaceae</taxon>
        <taxon>Botrytis</taxon>
    </lineage>
</organism>
<proteinExistence type="predicted"/>
<gene>
    <name evidence="2" type="ORF">EAE97_009348</name>
</gene>
<dbReference type="InterPro" id="IPR011009">
    <property type="entry name" value="Kinase-like_dom_sf"/>
</dbReference>
<evidence type="ECO:0000313" key="3">
    <source>
        <dbReference type="Proteomes" id="UP000710849"/>
    </source>
</evidence>
<sequence>MSKRLEVVKAVAKFIIKLERTALDKPGKLVGTHTVPWTSTFMASSTPRIEFDSFAPNYTETAPPFEEDLPSSLFHLMTAHHDFRTEANANWDMLLVILRQMDERQFFKSSDSTNVLWHWDLQPRHIFVEKSESGQWEVSGVIDWDDVTSMPLVLTRAPRYWLWFYEECFEYASYFSHPWDGDYDAPVDLPHNKDVTIVKEYFDRIMQEADPTYMDDTYGRGHWIRRLIELARFGLDNPGILKDLISLSMIGTITLGHWVRFMGNICITYCLMMVRIFR</sequence>
<dbReference type="Proteomes" id="UP000710849">
    <property type="component" value="Unassembled WGS sequence"/>
</dbReference>
<name>A0A9P5I9D7_9HELO</name>
<dbReference type="Gene3D" id="3.90.1200.10">
    <property type="match status" value="1"/>
</dbReference>
<dbReference type="SUPFAM" id="SSF56112">
    <property type="entry name" value="Protein kinase-like (PK-like)"/>
    <property type="match status" value="2"/>
</dbReference>
<protein>
    <recommendedName>
        <fullName evidence="1">Aminoglycoside phosphotransferase domain-containing protein</fullName>
    </recommendedName>
</protein>
<dbReference type="RefSeq" id="XP_038729419.1">
    <property type="nucleotide sequence ID" value="XM_038879863.1"/>
</dbReference>
<dbReference type="EMBL" id="RCSW01000021">
    <property type="protein sequence ID" value="KAF7931139.1"/>
    <property type="molecule type" value="Genomic_DNA"/>
</dbReference>
<evidence type="ECO:0000259" key="1">
    <source>
        <dbReference type="Pfam" id="PF01636"/>
    </source>
</evidence>
<dbReference type="InterPro" id="IPR051678">
    <property type="entry name" value="AGP_Transferase"/>
</dbReference>
<feature type="domain" description="Aminoglycoside phosphotransferase" evidence="1">
    <location>
        <begin position="87"/>
        <end position="152"/>
    </location>
</feature>
<dbReference type="PANTHER" id="PTHR21310">
    <property type="entry name" value="AMINOGLYCOSIDE PHOSPHOTRANSFERASE-RELATED-RELATED"/>
    <property type="match status" value="1"/>
</dbReference>
<dbReference type="AlphaFoldDB" id="A0A9P5I9D7"/>
<dbReference type="PANTHER" id="PTHR21310:SF56">
    <property type="entry name" value="AMINOGLYCOSIDE PHOSPHOTRANSFERASE DOMAIN-CONTAINING PROTEIN"/>
    <property type="match status" value="1"/>
</dbReference>
<reference evidence="2 3" key="1">
    <citation type="journal article" date="2020" name="Genome Biol. Evol.">
        <title>Comparative genomics of Sclerotiniaceae.</title>
        <authorList>
            <person name="Valero Jimenez C.A."/>
            <person name="Steentjes M."/>
            <person name="Scholten O.E."/>
            <person name="Van Kan J.A.L."/>
        </authorList>
    </citation>
    <scope>NUCLEOTIDE SEQUENCE [LARGE SCALE GENOMIC DNA]</scope>
    <source>
        <strain evidence="2 3">MUCL 94</strain>
    </source>
</reference>
<evidence type="ECO:0000313" key="2">
    <source>
        <dbReference type="EMBL" id="KAF7931139.1"/>
    </source>
</evidence>
<accession>A0A9P5I9D7</accession>
<dbReference type="Pfam" id="PF01636">
    <property type="entry name" value="APH"/>
    <property type="match status" value="1"/>
</dbReference>
<comment type="caution">
    <text evidence="2">The sequence shown here is derived from an EMBL/GenBank/DDBJ whole genome shotgun (WGS) entry which is preliminary data.</text>
</comment>